<proteinExistence type="predicted"/>
<feature type="transmembrane region" description="Helical" evidence="2">
    <location>
        <begin position="73"/>
        <end position="96"/>
    </location>
</feature>
<feature type="transmembrane region" description="Helical" evidence="2">
    <location>
        <begin position="150"/>
        <end position="172"/>
    </location>
</feature>
<feature type="transmembrane region" description="Helical" evidence="2">
    <location>
        <begin position="116"/>
        <end position="138"/>
    </location>
</feature>
<dbReference type="Pfam" id="PF20684">
    <property type="entry name" value="Fung_rhodopsin"/>
    <property type="match status" value="1"/>
</dbReference>
<accession>A0A4U0Y272</accession>
<keyword evidence="2" id="KW-1133">Transmembrane helix</keyword>
<keyword evidence="2" id="KW-0812">Transmembrane</keyword>
<feature type="transmembrane region" description="Helical" evidence="2">
    <location>
        <begin position="224"/>
        <end position="242"/>
    </location>
</feature>
<feature type="transmembrane region" description="Helical" evidence="2">
    <location>
        <begin position="37"/>
        <end position="61"/>
    </location>
</feature>
<keyword evidence="5" id="KW-1185">Reference proteome</keyword>
<feature type="compositionally biased region" description="Basic and acidic residues" evidence="1">
    <location>
        <begin position="317"/>
        <end position="343"/>
    </location>
</feature>
<dbReference type="OrthoDB" id="3897607at2759"/>
<reference evidence="4 5" key="1">
    <citation type="submission" date="2017-03" db="EMBL/GenBank/DDBJ databases">
        <title>Genomes of endolithic fungi from Antarctica.</title>
        <authorList>
            <person name="Coleine C."/>
            <person name="Masonjones S."/>
            <person name="Stajich J.E."/>
        </authorList>
    </citation>
    <scope>NUCLEOTIDE SEQUENCE [LARGE SCALE GENOMIC DNA]</scope>
    <source>
        <strain evidence="4 5">CCFEE 5184</strain>
    </source>
</reference>
<dbReference type="STRING" id="329884.A0A4U0Y272"/>
<sequence length="392" mass="42909">MFQFSYLYSSERPGPGPCSLRGTGVEPMPAFDLSRPAAFLAITASTAIVWTSFTLSIRIFLRWKINGPFGFDDAACGAATLLGILYSSLMLAQLPFGLGRHTDDLSAATIQRARLLTWISTMVLTLGLTCALLSMCFLMVRICGIARKAWVAYGIAVTACVLAVVSICLTAFQCELPTPWDISRPEFCLDLWALYASTTTIMIALELAIVIAAIVLVRSLQMPLCLKAQVIALFALRLLIIAPNTTRLRYLHIALFSADWSYARVPLQIVNQITLHLSIILATIPCAKPFLTVFESGGLHLPAEAAPTELPELNRPPVDDHSNTITSVRHDPADAETAARDRSLGAPKSESSDLRILRTDSVVVAYDDAENLLHQRKSVEGPEINNWRLPEL</sequence>
<keyword evidence="2" id="KW-0472">Membrane</keyword>
<dbReference type="EMBL" id="NAJQ01000034">
    <property type="protein sequence ID" value="TKA82468.1"/>
    <property type="molecule type" value="Genomic_DNA"/>
</dbReference>
<evidence type="ECO:0000256" key="2">
    <source>
        <dbReference type="SAM" id="Phobius"/>
    </source>
</evidence>
<comment type="caution">
    <text evidence="4">The sequence shown here is derived from an EMBL/GenBank/DDBJ whole genome shotgun (WGS) entry which is preliminary data.</text>
</comment>
<evidence type="ECO:0000313" key="4">
    <source>
        <dbReference type="EMBL" id="TKA82468.1"/>
    </source>
</evidence>
<gene>
    <name evidence="4" type="ORF">B0A55_02175</name>
</gene>
<feature type="transmembrane region" description="Helical" evidence="2">
    <location>
        <begin position="192"/>
        <end position="217"/>
    </location>
</feature>
<evidence type="ECO:0000259" key="3">
    <source>
        <dbReference type="Pfam" id="PF20684"/>
    </source>
</evidence>
<dbReference type="InterPro" id="IPR049326">
    <property type="entry name" value="Rhodopsin_dom_fungi"/>
</dbReference>
<feature type="region of interest" description="Disordered" evidence="1">
    <location>
        <begin position="309"/>
        <end position="351"/>
    </location>
</feature>
<protein>
    <recommendedName>
        <fullName evidence="3">Rhodopsin domain-containing protein</fullName>
    </recommendedName>
</protein>
<feature type="domain" description="Rhodopsin" evidence="3">
    <location>
        <begin position="57"/>
        <end position="291"/>
    </location>
</feature>
<dbReference type="PANTHER" id="PTHR39614:SF2">
    <property type="entry name" value="INTEGRAL MEMBRANE PROTEIN"/>
    <property type="match status" value="1"/>
</dbReference>
<dbReference type="Proteomes" id="UP000309340">
    <property type="component" value="Unassembled WGS sequence"/>
</dbReference>
<organism evidence="4 5">
    <name type="scientific">Friedmanniomyces simplex</name>
    <dbReference type="NCBI Taxonomy" id="329884"/>
    <lineage>
        <taxon>Eukaryota</taxon>
        <taxon>Fungi</taxon>
        <taxon>Dikarya</taxon>
        <taxon>Ascomycota</taxon>
        <taxon>Pezizomycotina</taxon>
        <taxon>Dothideomycetes</taxon>
        <taxon>Dothideomycetidae</taxon>
        <taxon>Mycosphaerellales</taxon>
        <taxon>Teratosphaeriaceae</taxon>
        <taxon>Friedmanniomyces</taxon>
    </lineage>
</organism>
<name>A0A4U0Y272_9PEZI</name>
<evidence type="ECO:0000313" key="5">
    <source>
        <dbReference type="Proteomes" id="UP000309340"/>
    </source>
</evidence>
<dbReference type="AlphaFoldDB" id="A0A4U0Y272"/>
<dbReference type="PANTHER" id="PTHR39614">
    <property type="entry name" value="INTEGRAL MEMBRANE PROTEIN"/>
    <property type="match status" value="1"/>
</dbReference>
<evidence type="ECO:0000256" key="1">
    <source>
        <dbReference type="SAM" id="MobiDB-lite"/>
    </source>
</evidence>